<evidence type="ECO:0000313" key="4">
    <source>
        <dbReference type="Proteomes" id="UP000054279"/>
    </source>
</evidence>
<accession>A0A0C9UPS7</accession>
<keyword evidence="4" id="KW-1185">Reference proteome</keyword>
<name>A0A0C9UPS7_SPHS4</name>
<proteinExistence type="predicted"/>
<dbReference type="AlphaFoldDB" id="A0A0C9UPS7"/>
<evidence type="ECO:0000256" key="1">
    <source>
        <dbReference type="SAM" id="MobiDB-lite"/>
    </source>
</evidence>
<dbReference type="InterPro" id="IPR003349">
    <property type="entry name" value="JmjN"/>
</dbReference>
<sequence>THTPDTIPVQPDHFYGQAGPSTPASERGYLDPEDDPQATRGIPVFRPSMNEFGNFERYIERVECWGMKSGIVKIIPPKE</sequence>
<gene>
    <name evidence="3" type="ORF">M422DRAFT_36368</name>
</gene>
<dbReference type="Proteomes" id="UP000054279">
    <property type="component" value="Unassembled WGS sequence"/>
</dbReference>
<feature type="region of interest" description="Disordered" evidence="1">
    <location>
        <begin position="1"/>
        <end position="45"/>
    </location>
</feature>
<feature type="domain" description="JmjN" evidence="2">
    <location>
        <begin position="42"/>
        <end position="79"/>
    </location>
</feature>
<feature type="non-terminal residue" evidence="3">
    <location>
        <position position="1"/>
    </location>
</feature>
<organism evidence="3 4">
    <name type="scientific">Sphaerobolus stellatus (strain SS14)</name>
    <dbReference type="NCBI Taxonomy" id="990650"/>
    <lineage>
        <taxon>Eukaryota</taxon>
        <taxon>Fungi</taxon>
        <taxon>Dikarya</taxon>
        <taxon>Basidiomycota</taxon>
        <taxon>Agaricomycotina</taxon>
        <taxon>Agaricomycetes</taxon>
        <taxon>Phallomycetidae</taxon>
        <taxon>Geastrales</taxon>
        <taxon>Sphaerobolaceae</taxon>
        <taxon>Sphaerobolus</taxon>
    </lineage>
</organism>
<dbReference type="PANTHER" id="PTHR10694:SF7">
    <property type="entry name" value="[HISTONE H3]-TRIMETHYL-L-LYSINE(9) DEMETHYLASE"/>
    <property type="match status" value="1"/>
</dbReference>
<dbReference type="PANTHER" id="PTHR10694">
    <property type="entry name" value="LYSINE-SPECIFIC DEMETHYLASE"/>
    <property type="match status" value="1"/>
</dbReference>
<dbReference type="PROSITE" id="PS51183">
    <property type="entry name" value="JMJN"/>
    <property type="match status" value="1"/>
</dbReference>
<dbReference type="GO" id="GO:0032454">
    <property type="term" value="F:histone H3K9 demethylase activity"/>
    <property type="evidence" value="ECO:0007669"/>
    <property type="project" value="TreeGrafter"/>
</dbReference>
<feature type="non-terminal residue" evidence="3">
    <location>
        <position position="79"/>
    </location>
</feature>
<reference evidence="3 4" key="1">
    <citation type="submission" date="2014-06" db="EMBL/GenBank/DDBJ databases">
        <title>Evolutionary Origins and Diversification of the Mycorrhizal Mutualists.</title>
        <authorList>
            <consortium name="DOE Joint Genome Institute"/>
            <consortium name="Mycorrhizal Genomics Consortium"/>
            <person name="Kohler A."/>
            <person name="Kuo A."/>
            <person name="Nagy L.G."/>
            <person name="Floudas D."/>
            <person name="Copeland A."/>
            <person name="Barry K.W."/>
            <person name="Cichocki N."/>
            <person name="Veneault-Fourrey C."/>
            <person name="LaButti K."/>
            <person name="Lindquist E.A."/>
            <person name="Lipzen A."/>
            <person name="Lundell T."/>
            <person name="Morin E."/>
            <person name="Murat C."/>
            <person name="Riley R."/>
            <person name="Ohm R."/>
            <person name="Sun H."/>
            <person name="Tunlid A."/>
            <person name="Henrissat B."/>
            <person name="Grigoriev I.V."/>
            <person name="Hibbett D.S."/>
            <person name="Martin F."/>
        </authorList>
    </citation>
    <scope>NUCLEOTIDE SEQUENCE [LARGE SCALE GENOMIC DNA]</scope>
    <source>
        <strain evidence="3 4">SS14</strain>
    </source>
</reference>
<dbReference type="GO" id="GO:0005634">
    <property type="term" value="C:nucleus"/>
    <property type="evidence" value="ECO:0007669"/>
    <property type="project" value="TreeGrafter"/>
</dbReference>
<protein>
    <recommendedName>
        <fullName evidence="2">JmjN domain-containing protein</fullName>
    </recommendedName>
</protein>
<dbReference type="SMART" id="SM00545">
    <property type="entry name" value="JmjN"/>
    <property type="match status" value="1"/>
</dbReference>
<dbReference type="OrthoDB" id="9547406at2759"/>
<dbReference type="GO" id="GO:0051864">
    <property type="term" value="F:histone H3K36 demethylase activity"/>
    <property type="evidence" value="ECO:0007669"/>
    <property type="project" value="TreeGrafter"/>
</dbReference>
<evidence type="ECO:0000259" key="2">
    <source>
        <dbReference type="PROSITE" id="PS51183"/>
    </source>
</evidence>
<evidence type="ECO:0000313" key="3">
    <source>
        <dbReference type="EMBL" id="KIJ30987.1"/>
    </source>
</evidence>
<dbReference type="GO" id="GO:0010468">
    <property type="term" value="P:regulation of gene expression"/>
    <property type="evidence" value="ECO:0007669"/>
    <property type="project" value="TreeGrafter"/>
</dbReference>
<dbReference type="GO" id="GO:0000785">
    <property type="term" value="C:chromatin"/>
    <property type="evidence" value="ECO:0007669"/>
    <property type="project" value="TreeGrafter"/>
</dbReference>
<dbReference type="EMBL" id="KN837250">
    <property type="protein sequence ID" value="KIJ30987.1"/>
    <property type="molecule type" value="Genomic_DNA"/>
</dbReference>
<dbReference type="Gene3D" id="2.60.120.650">
    <property type="entry name" value="Cupin"/>
    <property type="match status" value="1"/>
</dbReference>
<dbReference type="Pfam" id="PF02375">
    <property type="entry name" value="JmjN"/>
    <property type="match status" value="1"/>
</dbReference>
<dbReference type="HOGENOM" id="CLU_197199_0_0_1"/>